<feature type="domain" description="Flagellar hook-length control protein-like C-terminal" evidence="2">
    <location>
        <begin position="340"/>
        <end position="423"/>
    </location>
</feature>
<dbReference type="STRING" id="284577.SAMN05216571_104202"/>
<dbReference type="InterPro" id="IPR038610">
    <property type="entry name" value="FliK-like_C_sf"/>
</dbReference>
<dbReference type="OrthoDB" id="1792985at2"/>
<feature type="compositionally biased region" description="Polar residues" evidence="1">
    <location>
        <begin position="134"/>
        <end position="174"/>
    </location>
</feature>
<proteinExistence type="predicted"/>
<keyword evidence="3" id="KW-0969">Cilium</keyword>
<dbReference type="EMBL" id="FNCI01000004">
    <property type="protein sequence ID" value="SDG08777.1"/>
    <property type="molecule type" value="Genomic_DNA"/>
</dbReference>
<dbReference type="Pfam" id="PF02120">
    <property type="entry name" value="Flg_hook"/>
    <property type="match status" value="1"/>
</dbReference>
<feature type="region of interest" description="Disordered" evidence="1">
    <location>
        <begin position="134"/>
        <end position="176"/>
    </location>
</feature>
<evidence type="ECO:0000259" key="2">
    <source>
        <dbReference type="Pfam" id="PF02120"/>
    </source>
</evidence>
<dbReference type="RefSeq" id="WP_092524823.1">
    <property type="nucleotide sequence ID" value="NZ_FNCI01000004.1"/>
</dbReference>
<reference evidence="3 4" key="1">
    <citation type="submission" date="2016-10" db="EMBL/GenBank/DDBJ databases">
        <authorList>
            <person name="de Groot N.N."/>
        </authorList>
    </citation>
    <scope>NUCLEOTIDE SEQUENCE [LARGE SCALE GENOMIC DNA]</scope>
    <source>
        <strain evidence="3 4">BH539</strain>
    </source>
</reference>
<dbReference type="Gene3D" id="3.30.750.140">
    <property type="match status" value="1"/>
</dbReference>
<gene>
    <name evidence="3" type="ORF">SAMN05216571_104202</name>
</gene>
<keyword evidence="3" id="KW-0966">Cell projection</keyword>
<evidence type="ECO:0000256" key="1">
    <source>
        <dbReference type="SAM" id="MobiDB-lite"/>
    </source>
</evidence>
<dbReference type="AlphaFoldDB" id="A0A1G7RDC4"/>
<dbReference type="PANTHER" id="PTHR37533:SF2">
    <property type="entry name" value="FLAGELLAR HOOK-LENGTH CONTROL PROTEIN"/>
    <property type="match status" value="1"/>
</dbReference>
<feature type="region of interest" description="Disordered" evidence="1">
    <location>
        <begin position="1"/>
        <end position="60"/>
    </location>
</feature>
<sequence length="470" mass="47870">MDIIDVMSAPGSSSKATGRQANGAQQGAAEDFGALLSQRQTLSDGKQNASSAQALSHSQDTPLARLKQAVSALSPEQLSALKEQLQQDPAQNALTASQREALAALLDGKPLGEKASQDLSQVLSALEALPNHAQKNSTSDLDGSQTWLSDVDTGTTDSSMANGASPDATPSTDVNDGPLGLAMIAARMNLIDQAGSSTSNGEKLALAGQATANADARRDQAPLSQAALNTDWLNRSAMAQAVSDSAATAANRQSMAGFVASDSAAASLLADRADARGAAFSSSSASSDLLAALSSGDRLSGMAGTGATPASLATSAQAQIGSGALTAPIASQQWQQQLGQQLLGMTQRGDQQMELKLHPADLGPLSVSLKVAEHGGAQAQFLSAHAQVRNALEQAIPQLRDALAQQGITLGDTSVGHQASGQQPQEQSLAGRQSQGPGILGDTDEGAVDPRSMLSSTTTNLMDGRVDLYA</sequence>
<feature type="region of interest" description="Disordered" evidence="1">
    <location>
        <begin position="413"/>
        <end position="459"/>
    </location>
</feature>
<dbReference type="InterPro" id="IPR021136">
    <property type="entry name" value="Flagellar_hook_control-like_C"/>
</dbReference>
<evidence type="ECO:0000313" key="4">
    <source>
        <dbReference type="Proteomes" id="UP000198641"/>
    </source>
</evidence>
<organism evidence="3 4">
    <name type="scientific">Onishia taeanensis</name>
    <dbReference type="NCBI Taxonomy" id="284577"/>
    <lineage>
        <taxon>Bacteria</taxon>
        <taxon>Pseudomonadati</taxon>
        <taxon>Pseudomonadota</taxon>
        <taxon>Gammaproteobacteria</taxon>
        <taxon>Oceanospirillales</taxon>
        <taxon>Halomonadaceae</taxon>
        <taxon>Onishia</taxon>
    </lineage>
</organism>
<accession>A0A1G7RDC4</accession>
<feature type="compositionally biased region" description="Polar residues" evidence="1">
    <location>
        <begin position="37"/>
        <end position="60"/>
    </location>
</feature>
<name>A0A1G7RDC4_9GAMM</name>
<dbReference type="Proteomes" id="UP000198641">
    <property type="component" value="Unassembled WGS sequence"/>
</dbReference>
<dbReference type="CDD" id="cd17470">
    <property type="entry name" value="T3SS_Flik_C"/>
    <property type="match status" value="1"/>
</dbReference>
<evidence type="ECO:0000313" key="3">
    <source>
        <dbReference type="EMBL" id="SDG08777.1"/>
    </source>
</evidence>
<keyword evidence="4" id="KW-1185">Reference proteome</keyword>
<dbReference type="InterPro" id="IPR052563">
    <property type="entry name" value="FliK"/>
</dbReference>
<keyword evidence="3" id="KW-0282">Flagellum</keyword>
<feature type="compositionally biased region" description="Polar residues" evidence="1">
    <location>
        <begin position="413"/>
        <end position="436"/>
    </location>
</feature>
<feature type="compositionally biased region" description="Low complexity" evidence="1">
    <location>
        <begin position="16"/>
        <end position="29"/>
    </location>
</feature>
<dbReference type="PANTHER" id="PTHR37533">
    <property type="entry name" value="FLAGELLAR HOOK-LENGTH CONTROL PROTEIN"/>
    <property type="match status" value="1"/>
</dbReference>
<protein>
    <submittedName>
        <fullName evidence="3">Flagellar hook-length control protein FliK</fullName>
    </submittedName>
</protein>